<gene>
    <name evidence="1" type="ORF">AMTR_s00013p00163800</name>
</gene>
<dbReference type="EMBL" id="KI392979">
    <property type="protein sequence ID" value="ERN09909.1"/>
    <property type="molecule type" value="Genomic_DNA"/>
</dbReference>
<dbReference type="AlphaFoldDB" id="W1PQ27"/>
<dbReference type="Pfam" id="PF00106">
    <property type="entry name" value="adh_short"/>
    <property type="match status" value="1"/>
</dbReference>
<dbReference type="PANTHER" id="PTHR44375">
    <property type="entry name" value="BETA-KETOACYL-ACP REDUCTASE-LIKE PROTEIN-RELATED"/>
    <property type="match status" value="1"/>
</dbReference>
<proteinExistence type="predicted"/>
<evidence type="ECO:0000313" key="1">
    <source>
        <dbReference type="EMBL" id="ERN09909.1"/>
    </source>
</evidence>
<name>W1PQ27_AMBTC</name>
<dbReference type="OMA" id="INFMAVW"/>
<dbReference type="Proteomes" id="UP000017836">
    <property type="component" value="Unassembled WGS sequence"/>
</dbReference>
<organism evidence="1 2">
    <name type="scientific">Amborella trichopoda</name>
    <dbReference type="NCBI Taxonomy" id="13333"/>
    <lineage>
        <taxon>Eukaryota</taxon>
        <taxon>Viridiplantae</taxon>
        <taxon>Streptophyta</taxon>
        <taxon>Embryophyta</taxon>
        <taxon>Tracheophyta</taxon>
        <taxon>Spermatophyta</taxon>
        <taxon>Magnoliopsida</taxon>
        <taxon>Amborellales</taxon>
        <taxon>Amborellaceae</taxon>
        <taxon>Amborella</taxon>
    </lineage>
</organism>
<reference evidence="2" key="1">
    <citation type="journal article" date="2013" name="Science">
        <title>The Amborella genome and the evolution of flowering plants.</title>
        <authorList>
            <consortium name="Amborella Genome Project"/>
        </authorList>
    </citation>
    <scope>NUCLEOTIDE SEQUENCE [LARGE SCALE GENOMIC DNA]</scope>
</reference>
<evidence type="ECO:0000313" key="2">
    <source>
        <dbReference type="Proteomes" id="UP000017836"/>
    </source>
</evidence>
<accession>W1PQ27</accession>
<dbReference type="Gramene" id="ERN09909">
    <property type="protein sequence ID" value="ERN09909"/>
    <property type="gene ID" value="AMTR_s00013p00163800"/>
</dbReference>
<dbReference type="eggNOG" id="KOG0725">
    <property type="taxonomic scope" value="Eukaryota"/>
</dbReference>
<protein>
    <submittedName>
        <fullName evidence="1">Uncharacterized protein</fullName>
    </submittedName>
</protein>
<dbReference type="Gene3D" id="3.40.50.720">
    <property type="entry name" value="NAD(P)-binding Rossmann-like Domain"/>
    <property type="match status" value="1"/>
</dbReference>
<dbReference type="STRING" id="13333.W1PQ27"/>
<sequence length="179" mass="19707">MKLSGRSVLLVSNGDAVSSNIALALAQNGSRLVLMGDENRLREVAGKIANSVMDGGRVEVIQLDMNEERERVFDEAVDKAWKCHGKLDAFVNCYTYEGKLSEPQHLPEDEFGRIVRMNYMSAWFLLKAVSKRMQHFGGSIVLMISIIGMERGLYPGAAAYGSSLAAVNHLVRVLTMGVE</sequence>
<dbReference type="CDD" id="cd05233">
    <property type="entry name" value="SDR_c"/>
    <property type="match status" value="1"/>
</dbReference>
<dbReference type="HOGENOM" id="CLU_1306374_0_0_1"/>
<dbReference type="SUPFAM" id="SSF51735">
    <property type="entry name" value="NAD(P)-binding Rossmann-fold domains"/>
    <property type="match status" value="1"/>
</dbReference>
<dbReference type="PANTHER" id="PTHR44375:SF6">
    <property type="entry name" value="F28J7.36 PROTEIN"/>
    <property type="match status" value="1"/>
</dbReference>
<dbReference type="InterPro" id="IPR002347">
    <property type="entry name" value="SDR_fam"/>
</dbReference>
<keyword evidence="2" id="KW-1185">Reference proteome</keyword>
<dbReference type="InterPro" id="IPR036291">
    <property type="entry name" value="NAD(P)-bd_dom_sf"/>
</dbReference>